<evidence type="ECO:0000313" key="12">
    <source>
        <dbReference type="EMBL" id="SHK50285.1"/>
    </source>
</evidence>
<dbReference type="Gene3D" id="2.170.130.10">
    <property type="entry name" value="TonB-dependent receptor, plug domain"/>
    <property type="match status" value="1"/>
</dbReference>
<dbReference type="OrthoDB" id="9757908at2"/>
<evidence type="ECO:0000256" key="2">
    <source>
        <dbReference type="ARBA" id="ARBA00022448"/>
    </source>
</evidence>
<dbReference type="SUPFAM" id="SSF56935">
    <property type="entry name" value="Porins"/>
    <property type="match status" value="1"/>
</dbReference>
<dbReference type="Proteomes" id="UP000185812">
    <property type="component" value="Unassembled WGS sequence"/>
</dbReference>
<evidence type="ECO:0000256" key="5">
    <source>
        <dbReference type="ARBA" id="ARBA00022729"/>
    </source>
</evidence>
<dbReference type="GO" id="GO:0015344">
    <property type="term" value="F:siderophore uptake transmembrane transporter activity"/>
    <property type="evidence" value="ECO:0007669"/>
    <property type="project" value="TreeGrafter"/>
</dbReference>
<comment type="similarity">
    <text evidence="10">Belongs to the TonB-dependent receptor family.</text>
</comment>
<protein>
    <submittedName>
        <fullName evidence="12">Outer membrane receptor proteins, mostly Fe transport</fullName>
    </submittedName>
</protein>
<accession>A0A1M6T021</accession>
<dbReference type="SUPFAM" id="SSF49464">
    <property type="entry name" value="Carboxypeptidase regulatory domain-like"/>
    <property type="match status" value="1"/>
</dbReference>
<dbReference type="PANTHER" id="PTHR30069">
    <property type="entry name" value="TONB-DEPENDENT OUTER MEMBRANE RECEPTOR"/>
    <property type="match status" value="1"/>
</dbReference>
<keyword evidence="2 10" id="KW-0813">Transport</keyword>
<evidence type="ECO:0000256" key="9">
    <source>
        <dbReference type="ARBA" id="ARBA00023237"/>
    </source>
</evidence>
<dbReference type="EMBL" id="FRAU01000003">
    <property type="protein sequence ID" value="SHK50285.1"/>
    <property type="molecule type" value="Genomic_DNA"/>
</dbReference>
<evidence type="ECO:0000256" key="8">
    <source>
        <dbReference type="ARBA" id="ARBA00023170"/>
    </source>
</evidence>
<keyword evidence="4 10" id="KW-0812">Transmembrane</keyword>
<dbReference type="InterPro" id="IPR036942">
    <property type="entry name" value="Beta-barrel_TonB_sf"/>
</dbReference>
<dbReference type="Gene3D" id="2.40.170.20">
    <property type="entry name" value="TonB-dependent receptor, beta-barrel domain"/>
    <property type="match status" value="1"/>
</dbReference>
<dbReference type="InterPro" id="IPR037066">
    <property type="entry name" value="Plug_dom_sf"/>
</dbReference>
<keyword evidence="9 10" id="KW-0998">Cell outer membrane</keyword>
<proteinExistence type="inferred from homology"/>
<keyword evidence="13" id="KW-1185">Reference proteome</keyword>
<comment type="subcellular location">
    <subcellularLocation>
        <location evidence="1 10">Cell outer membrane</location>
        <topology evidence="1 10">Multi-pass membrane protein</topology>
    </subcellularLocation>
</comment>
<dbReference type="GO" id="GO:0009279">
    <property type="term" value="C:cell outer membrane"/>
    <property type="evidence" value="ECO:0007669"/>
    <property type="project" value="UniProtKB-SubCell"/>
</dbReference>
<keyword evidence="5" id="KW-0732">Signal</keyword>
<keyword evidence="8 12" id="KW-0675">Receptor</keyword>
<dbReference type="GO" id="GO:0044718">
    <property type="term" value="P:siderophore transmembrane transport"/>
    <property type="evidence" value="ECO:0007669"/>
    <property type="project" value="TreeGrafter"/>
</dbReference>
<dbReference type="InterPro" id="IPR008969">
    <property type="entry name" value="CarboxyPept-like_regulatory"/>
</dbReference>
<dbReference type="STRING" id="633813.SAMN04488087_1301"/>
<dbReference type="InterPro" id="IPR000531">
    <property type="entry name" value="Beta-barrel_TonB"/>
</dbReference>
<keyword evidence="7 10" id="KW-0472">Membrane</keyword>
<feature type="domain" description="TonB-dependent receptor-like beta-barrel" evidence="11">
    <location>
        <begin position="409"/>
        <end position="791"/>
    </location>
</feature>
<dbReference type="Gene3D" id="2.60.40.1120">
    <property type="entry name" value="Carboxypeptidase-like, regulatory domain"/>
    <property type="match status" value="1"/>
</dbReference>
<evidence type="ECO:0000313" key="13">
    <source>
        <dbReference type="Proteomes" id="UP000185812"/>
    </source>
</evidence>
<sequence>MVQAPDELSASQEQLKVDTERVTNGVLHIAMRWGQIILLTVWGGVYSAFAQTGKIAGYVRDADTGDPLPGVNVVIVGTTLGSATDVEGHYVILNVPPGVYAVRASFIGYQEVTQTGVVVNSGRTTELNFELQETFLEIGREVVVVAERPVIDPERVASSEIIRPDDVALSVPGIYDLADVFDLTVDVSEGHFRGGRIGEEIYLLNGINIVNPLNNSRAFQPPTIALEEVEIITGGFPAEYGNAQSGVVNIVLREGNGEKWQGDVLIRLRAPGRKHFGPSVFDSTANPYLRAFNSVKEWMGESGEGAYYNFIGYGFGGRYGSDSLLAARIAYGLWQQARKEIARGYGKAWDSDVQVALSGPLTSWARIFLSTRFESEAPVLPYIHPLKTRQFLGTVTFDVGGNKSFRVAGAYNVSEDVSGSSSFWNWLWDRAIGLAPQKETAYALGLRFAHVLSDRSFYEVNLSTLHTRFRQGASVLAPNRYREDAADAAVWRFYNPPDQFRVGFMENDFLDERTRTWSLDAAYNSQLTNNHLLKAGVQVRFYELDVRNRRNLSSPSDAQDEIFKSNPVDVSFYIQDKMEYGGLIALVGLRFDAYNQNIQYYTNQFAPFLNPNFDPTKPPVGENAYLSPELASKAPTPWVYGLQPRLGISFPVFVGTVFYLNYGAFFQRPPFERLQVHRVQRANQTTIFRLGNPRLKPERTNMYEVGVAQQLPWRLVLDISGYYKDVKNLVQLAYFRMGEELPYETYINRDYADIRGFRIALARQAGWWQGSIRYHYSVATGKTSSPFDAPPTYTKLDNGEVSVSGGVRNLNDVLLDFDRTHNLLAQFTVSTPEHFGFQLGGIHIPGNLTLSVKSRVRSGRPYTYVGPGGGLEGVVLMNRRSPTEYQTDLKITRTFKELSQWMKLVAFIEVINIFNNRHFNYDYVFRNPLLIRSFEGDADEPIELIVPPNGGWAANQEWRIYRNSPRSIYFGISVEF</sequence>
<evidence type="ECO:0000259" key="11">
    <source>
        <dbReference type="Pfam" id="PF00593"/>
    </source>
</evidence>
<evidence type="ECO:0000256" key="3">
    <source>
        <dbReference type="ARBA" id="ARBA00022452"/>
    </source>
</evidence>
<name>A0A1M6T021_9BACT</name>
<dbReference type="AlphaFoldDB" id="A0A1M6T021"/>
<dbReference type="InterPro" id="IPR039426">
    <property type="entry name" value="TonB-dep_rcpt-like"/>
</dbReference>
<evidence type="ECO:0000256" key="4">
    <source>
        <dbReference type="ARBA" id="ARBA00022692"/>
    </source>
</evidence>
<evidence type="ECO:0000256" key="6">
    <source>
        <dbReference type="ARBA" id="ARBA00023077"/>
    </source>
</evidence>
<evidence type="ECO:0000256" key="10">
    <source>
        <dbReference type="PROSITE-ProRule" id="PRU01360"/>
    </source>
</evidence>
<evidence type="ECO:0000256" key="7">
    <source>
        <dbReference type="ARBA" id="ARBA00023136"/>
    </source>
</evidence>
<dbReference type="Pfam" id="PF13620">
    <property type="entry name" value="CarboxypepD_reg"/>
    <property type="match status" value="1"/>
</dbReference>
<organism evidence="12 13">
    <name type="scientific">Rhodothermus profundi</name>
    <dbReference type="NCBI Taxonomy" id="633813"/>
    <lineage>
        <taxon>Bacteria</taxon>
        <taxon>Pseudomonadati</taxon>
        <taxon>Rhodothermota</taxon>
        <taxon>Rhodothermia</taxon>
        <taxon>Rhodothermales</taxon>
        <taxon>Rhodothermaceae</taxon>
        <taxon>Rhodothermus</taxon>
    </lineage>
</organism>
<keyword evidence="6" id="KW-0798">TonB box</keyword>
<dbReference type="PROSITE" id="PS52016">
    <property type="entry name" value="TONB_DEPENDENT_REC_3"/>
    <property type="match status" value="1"/>
</dbReference>
<reference evidence="13" key="1">
    <citation type="submission" date="2016-11" db="EMBL/GenBank/DDBJ databases">
        <authorList>
            <person name="Varghese N."/>
            <person name="Submissions S."/>
        </authorList>
    </citation>
    <scope>NUCLEOTIDE SEQUENCE [LARGE SCALE GENOMIC DNA]</scope>
    <source>
        <strain evidence="13">DSM 22212</strain>
    </source>
</reference>
<keyword evidence="3 10" id="KW-1134">Transmembrane beta strand</keyword>
<dbReference type="Pfam" id="PF00593">
    <property type="entry name" value="TonB_dep_Rec_b-barrel"/>
    <property type="match status" value="1"/>
</dbReference>
<dbReference type="PANTHER" id="PTHR30069:SF29">
    <property type="entry name" value="HEMOGLOBIN AND HEMOGLOBIN-HAPTOGLOBIN-BINDING PROTEIN 1-RELATED"/>
    <property type="match status" value="1"/>
</dbReference>
<gene>
    <name evidence="12" type="ORF">SAMN04488087_1301</name>
</gene>
<evidence type="ECO:0000256" key="1">
    <source>
        <dbReference type="ARBA" id="ARBA00004571"/>
    </source>
</evidence>